<dbReference type="Pfam" id="PF00326">
    <property type="entry name" value="Peptidase_S9"/>
    <property type="match status" value="1"/>
</dbReference>
<evidence type="ECO:0000259" key="2">
    <source>
        <dbReference type="Pfam" id="PF00326"/>
    </source>
</evidence>
<dbReference type="Gene3D" id="2.120.10.30">
    <property type="entry name" value="TolB, C-terminal domain"/>
    <property type="match status" value="1"/>
</dbReference>
<dbReference type="RefSeq" id="WP_127948142.1">
    <property type="nucleotide sequence ID" value="NZ_RKLN01000005.1"/>
</dbReference>
<keyword evidence="4" id="KW-1185">Reference proteome</keyword>
<dbReference type="SUPFAM" id="SSF82171">
    <property type="entry name" value="DPP6 N-terminal domain-like"/>
    <property type="match status" value="1"/>
</dbReference>
<dbReference type="GO" id="GO:0006508">
    <property type="term" value="P:proteolysis"/>
    <property type="evidence" value="ECO:0007669"/>
    <property type="project" value="InterPro"/>
</dbReference>
<feature type="domain" description="Peptidase S9 prolyl oligopeptidase catalytic" evidence="2">
    <location>
        <begin position="434"/>
        <end position="635"/>
    </location>
</feature>
<gene>
    <name evidence="3" type="ORF">EF834_15150</name>
</gene>
<dbReference type="InterPro" id="IPR011042">
    <property type="entry name" value="6-blade_b-propeller_TolB-like"/>
</dbReference>
<comment type="caution">
    <text evidence="3">The sequence shown here is derived from an EMBL/GenBank/DDBJ whole genome shotgun (WGS) entry which is preliminary data.</text>
</comment>
<accession>A0A438AST9</accession>
<dbReference type="OrthoDB" id="128799at2"/>
<evidence type="ECO:0000313" key="3">
    <source>
        <dbReference type="EMBL" id="RVW01726.1"/>
    </source>
</evidence>
<name>A0A438AST9_9NOCA</name>
<dbReference type="Gene3D" id="3.40.50.1820">
    <property type="entry name" value="alpha/beta hydrolase"/>
    <property type="match status" value="1"/>
</dbReference>
<sequence length="649" mass="69891">MAHHASTVASYGSWISPITAADVAASGHMVEGGFFAADAVWWSEQRPTEGGRSAIRRIGPDGEPGDVLPAPWNARTRVHEYGGGAWAVTADGVLVFAEFSDQRLYRFDPSIDAAPVPITPIPPTPSADRYGDLTIVGDEVWCVRESYRDGPPKRDICAIPLDGRAEDNPATQRSIVAGSDFLAYPRLSPDGERLAWIAWKHPQMPWDGTELRVLTLASGKVDVLLGGPEESVLQPEWVDASTLNVISDRTGWWNLYRVAANGDAVEPICPIDADFGAPLWQLGARWYTVLDDGHLLTARTVGTDTLGLVVPATGALRDVELEGISSVQICDVDGRRVLLRCGGAQVAPGLRVLDLDTGALTDVRLSVDALPGTSYLPEARSLTFQGPEREVHTVVYPPHNPDYHAPDGELPPYVAFVHGGPTSHVAPALQPAYAYFTSRGIGVVDVNYGGSSGYGREYRNRLRGQWGVVDVEDTVAAVRGLADAGLADPDRLAIEGGSAGGWTVLSALTTSDVFACGVSYYGVAELVEFVKETHDFESRYVDGLIGPLPEAADLYTRRAPVNNVDGLSCPVLLLQGLSDPIVPPSQAEQFRDALVRKQIPHAYLAYAGESHGFRKAETIASAREAELSFYGQVLGFETPGVPRLELWRP</sequence>
<dbReference type="Proteomes" id="UP000284333">
    <property type="component" value="Unassembled WGS sequence"/>
</dbReference>
<dbReference type="InterPro" id="IPR029058">
    <property type="entry name" value="AB_hydrolase_fold"/>
</dbReference>
<evidence type="ECO:0000256" key="1">
    <source>
        <dbReference type="SAM" id="MobiDB-lite"/>
    </source>
</evidence>
<proteinExistence type="predicted"/>
<dbReference type="SUPFAM" id="SSF53474">
    <property type="entry name" value="alpha/beta-Hydrolases"/>
    <property type="match status" value="1"/>
</dbReference>
<dbReference type="EMBL" id="RKLN01000005">
    <property type="protein sequence ID" value="RVW01726.1"/>
    <property type="molecule type" value="Genomic_DNA"/>
</dbReference>
<feature type="region of interest" description="Disordered" evidence="1">
    <location>
        <begin position="50"/>
        <end position="71"/>
    </location>
</feature>
<dbReference type="InterPro" id="IPR050585">
    <property type="entry name" value="Xaa-Pro_dipeptidyl-ppase/CocE"/>
</dbReference>
<dbReference type="PANTHER" id="PTHR43056:SF5">
    <property type="entry name" value="PEPTIDASE S9 PROLYL OLIGOPEPTIDASE CATALYTIC DOMAIN-CONTAINING PROTEIN"/>
    <property type="match status" value="1"/>
</dbReference>
<dbReference type="GO" id="GO:0008236">
    <property type="term" value="F:serine-type peptidase activity"/>
    <property type="evidence" value="ECO:0007669"/>
    <property type="project" value="InterPro"/>
</dbReference>
<dbReference type="PANTHER" id="PTHR43056">
    <property type="entry name" value="PEPTIDASE S9 PROLYL OLIGOPEPTIDASE"/>
    <property type="match status" value="1"/>
</dbReference>
<dbReference type="InterPro" id="IPR001375">
    <property type="entry name" value="Peptidase_S9_cat"/>
</dbReference>
<protein>
    <submittedName>
        <fullName evidence="3">S9 family peptidase</fullName>
    </submittedName>
</protein>
<reference evidence="3 4" key="1">
    <citation type="submission" date="2018-11" db="EMBL/GenBank/DDBJ databases">
        <title>Rhodococcus spongicola sp. nov. and Rhodococcus xishaensis sp. nov. from marine sponges.</title>
        <authorList>
            <person name="Li L."/>
            <person name="Lin H.W."/>
        </authorList>
    </citation>
    <scope>NUCLEOTIDE SEQUENCE [LARGE SCALE GENOMIC DNA]</scope>
    <source>
        <strain evidence="3 4">LHW50502</strain>
    </source>
</reference>
<dbReference type="AlphaFoldDB" id="A0A438AST9"/>
<evidence type="ECO:0000313" key="4">
    <source>
        <dbReference type="Proteomes" id="UP000284333"/>
    </source>
</evidence>
<organism evidence="3 4">
    <name type="scientific">Rhodococcus spongiicola</name>
    <dbReference type="NCBI Taxonomy" id="2487352"/>
    <lineage>
        <taxon>Bacteria</taxon>
        <taxon>Bacillati</taxon>
        <taxon>Actinomycetota</taxon>
        <taxon>Actinomycetes</taxon>
        <taxon>Mycobacteriales</taxon>
        <taxon>Nocardiaceae</taxon>
        <taxon>Rhodococcus</taxon>
    </lineage>
</organism>